<dbReference type="Pfam" id="PF00528">
    <property type="entry name" value="BPD_transp_1"/>
    <property type="match status" value="1"/>
</dbReference>
<dbReference type="SUPFAM" id="SSF161098">
    <property type="entry name" value="MetI-like"/>
    <property type="match status" value="1"/>
</dbReference>
<evidence type="ECO:0000256" key="2">
    <source>
        <dbReference type="ARBA" id="ARBA00022448"/>
    </source>
</evidence>
<sequence length="298" mass="32085">MAVEADLAPADTAAPRPRRRWRLPSAGVPWFSGLILLLLVVCAIGGDALTPWNPAALDLRANFQPPVWAEGGSWAHPLGTDNLGRDILSRIVAGARVSLVVSLWAIVLSGGIGSLAGMVAGYFGGWADVLIMRLVDIQMSIPPLALALILAAVLEPGLETVVIVIVVTYWTWYARIVRGEILSLKERDYVALAKVAGVGSATIFHRHLAPNILNTMLVLATLQIGQVIIFEASLSFLGLGIQSPAISWGLMLADARAYLTNAWWAITMPGVAIMLVCLSSNLFGDWLRDVLDPRRKQL</sequence>
<evidence type="ECO:0000256" key="5">
    <source>
        <dbReference type="ARBA" id="ARBA00022856"/>
    </source>
</evidence>
<dbReference type="Proteomes" id="UP000199377">
    <property type="component" value="Unassembled WGS sequence"/>
</dbReference>
<dbReference type="GO" id="GO:0005886">
    <property type="term" value="C:plasma membrane"/>
    <property type="evidence" value="ECO:0007669"/>
    <property type="project" value="UniProtKB-SubCell"/>
</dbReference>
<reference evidence="11 12" key="1">
    <citation type="submission" date="2016-10" db="EMBL/GenBank/DDBJ databases">
        <authorList>
            <person name="de Groot N.N."/>
        </authorList>
    </citation>
    <scope>NUCLEOTIDE SEQUENCE [LARGE SCALE GENOMIC DNA]</scope>
    <source>
        <strain evidence="11 12">CGMCC 1.11030</strain>
    </source>
</reference>
<evidence type="ECO:0000256" key="1">
    <source>
        <dbReference type="ARBA" id="ARBA00004651"/>
    </source>
</evidence>
<feature type="transmembrane region" description="Helical" evidence="9">
    <location>
        <begin position="217"/>
        <end position="242"/>
    </location>
</feature>
<evidence type="ECO:0000313" key="11">
    <source>
        <dbReference type="EMBL" id="SFH64603.1"/>
    </source>
</evidence>
<dbReference type="InterPro" id="IPR000515">
    <property type="entry name" value="MetI-like"/>
</dbReference>
<keyword evidence="2 9" id="KW-0813">Transport</keyword>
<dbReference type="PANTHER" id="PTHR43386">
    <property type="entry name" value="OLIGOPEPTIDE TRANSPORT SYSTEM PERMEASE PROTEIN APPC"/>
    <property type="match status" value="1"/>
</dbReference>
<dbReference type="GO" id="GO:0055085">
    <property type="term" value="P:transmembrane transport"/>
    <property type="evidence" value="ECO:0007669"/>
    <property type="project" value="InterPro"/>
</dbReference>
<feature type="transmembrane region" description="Helical" evidence="9">
    <location>
        <begin position="26"/>
        <end position="46"/>
    </location>
</feature>
<evidence type="ECO:0000256" key="4">
    <source>
        <dbReference type="ARBA" id="ARBA00022692"/>
    </source>
</evidence>
<feature type="transmembrane region" description="Helical" evidence="9">
    <location>
        <begin position="144"/>
        <end position="169"/>
    </location>
</feature>
<dbReference type="InterPro" id="IPR050366">
    <property type="entry name" value="BP-dependent_transpt_permease"/>
</dbReference>
<evidence type="ECO:0000256" key="3">
    <source>
        <dbReference type="ARBA" id="ARBA00022475"/>
    </source>
</evidence>
<protein>
    <submittedName>
        <fullName evidence="11">Peptide/nickel transport system permease protein</fullName>
    </submittedName>
</protein>
<dbReference type="CDD" id="cd06261">
    <property type="entry name" value="TM_PBP2"/>
    <property type="match status" value="1"/>
</dbReference>
<evidence type="ECO:0000256" key="8">
    <source>
        <dbReference type="ARBA" id="ARBA00023136"/>
    </source>
</evidence>
<dbReference type="AlphaFoldDB" id="A0A1I3BQT5"/>
<keyword evidence="3" id="KW-1003">Cell membrane</keyword>
<dbReference type="InterPro" id="IPR035906">
    <property type="entry name" value="MetI-like_sf"/>
</dbReference>
<feature type="transmembrane region" description="Helical" evidence="9">
    <location>
        <begin position="103"/>
        <end position="123"/>
    </location>
</feature>
<dbReference type="PANTHER" id="PTHR43386:SF1">
    <property type="entry name" value="D,D-DIPEPTIDE TRANSPORT SYSTEM PERMEASE PROTEIN DDPC-RELATED"/>
    <property type="match status" value="1"/>
</dbReference>
<dbReference type="GO" id="GO:0015031">
    <property type="term" value="P:protein transport"/>
    <property type="evidence" value="ECO:0007669"/>
    <property type="project" value="UniProtKB-KW"/>
</dbReference>
<evidence type="ECO:0000256" key="6">
    <source>
        <dbReference type="ARBA" id="ARBA00022927"/>
    </source>
</evidence>
<keyword evidence="6" id="KW-0653">Protein transport</keyword>
<feature type="domain" description="ABC transmembrane type-1" evidence="10">
    <location>
        <begin position="95"/>
        <end position="284"/>
    </location>
</feature>
<keyword evidence="7 9" id="KW-1133">Transmembrane helix</keyword>
<keyword evidence="5" id="KW-0571">Peptide transport</keyword>
<comment type="subcellular location">
    <subcellularLocation>
        <location evidence="1 9">Cell membrane</location>
        <topology evidence="1 9">Multi-pass membrane protein</topology>
    </subcellularLocation>
</comment>
<keyword evidence="4 9" id="KW-0812">Transmembrane</keyword>
<organism evidence="11 12">
    <name type="scientific">Albimonas pacifica</name>
    <dbReference type="NCBI Taxonomy" id="1114924"/>
    <lineage>
        <taxon>Bacteria</taxon>
        <taxon>Pseudomonadati</taxon>
        <taxon>Pseudomonadota</taxon>
        <taxon>Alphaproteobacteria</taxon>
        <taxon>Rhodobacterales</taxon>
        <taxon>Paracoccaceae</taxon>
        <taxon>Albimonas</taxon>
    </lineage>
</organism>
<proteinExistence type="inferred from homology"/>
<dbReference type="EMBL" id="FOQH01000001">
    <property type="protein sequence ID" value="SFH64603.1"/>
    <property type="molecule type" value="Genomic_DNA"/>
</dbReference>
<name>A0A1I3BQT5_9RHOB</name>
<comment type="similarity">
    <text evidence="9">Belongs to the binding-protein-dependent transport system permease family.</text>
</comment>
<dbReference type="Gene3D" id="1.10.3720.10">
    <property type="entry name" value="MetI-like"/>
    <property type="match status" value="1"/>
</dbReference>
<gene>
    <name evidence="11" type="ORF">SAMN05216258_101273</name>
</gene>
<dbReference type="GO" id="GO:0015833">
    <property type="term" value="P:peptide transport"/>
    <property type="evidence" value="ECO:0007669"/>
    <property type="project" value="UniProtKB-KW"/>
</dbReference>
<evidence type="ECO:0000256" key="9">
    <source>
        <dbReference type="RuleBase" id="RU363032"/>
    </source>
</evidence>
<dbReference type="RefSeq" id="WP_092857065.1">
    <property type="nucleotide sequence ID" value="NZ_FOQH01000001.1"/>
</dbReference>
<dbReference type="STRING" id="1114924.SAMN05216258_101273"/>
<evidence type="ECO:0000256" key="7">
    <source>
        <dbReference type="ARBA" id="ARBA00022989"/>
    </source>
</evidence>
<keyword evidence="8 9" id="KW-0472">Membrane</keyword>
<evidence type="ECO:0000259" key="10">
    <source>
        <dbReference type="PROSITE" id="PS50928"/>
    </source>
</evidence>
<evidence type="ECO:0000313" key="12">
    <source>
        <dbReference type="Proteomes" id="UP000199377"/>
    </source>
</evidence>
<accession>A0A1I3BQT5</accession>
<dbReference type="PROSITE" id="PS50928">
    <property type="entry name" value="ABC_TM1"/>
    <property type="match status" value="1"/>
</dbReference>
<feature type="transmembrane region" description="Helical" evidence="9">
    <location>
        <begin position="262"/>
        <end position="287"/>
    </location>
</feature>
<dbReference type="OrthoDB" id="9766870at2"/>
<keyword evidence="12" id="KW-1185">Reference proteome</keyword>